<dbReference type="PANTHER" id="PTHR40267">
    <property type="entry name" value="BLR3294 PROTEIN"/>
    <property type="match status" value="1"/>
</dbReference>
<dbReference type="Pfam" id="PF17645">
    <property type="entry name" value="Amdase"/>
    <property type="match status" value="1"/>
</dbReference>
<dbReference type="RefSeq" id="WP_085892532.1">
    <property type="nucleotide sequence ID" value="NZ_FWFL01000005.1"/>
</dbReference>
<protein>
    <submittedName>
        <fullName evidence="1">Maleate isomerase</fullName>
        <ecNumber evidence="1">5.2.1.1</ecNumber>
    </submittedName>
</protein>
<dbReference type="EC" id="5.2.1.1" evidence="1"/>
<keyword evidence="1" id="KW-0413">Isomerase</keyword>
<keyword evidence="2" id="KW-1185">Reference proteome</keyword>
<dbReference type="EMBL" id="FWFL01000005">
    <property type="protein sequence ID" value="SLN45381.1"/>
    <property type="molecule type" value="Genomic_DNA"/>
</dbReference>
<dbReference type="GO" id="GO:0050076">
    <property type="term" value="F:maleate isomerase activity"/>
    <property type="evidence" value="ECO:0007669"/>
    <property type="project" value="UniProtKB-EC"/>
</dbReference>
<proteinExistence type="predicted"/>
<accession>A0A1Y5SQ41</accession>
<name>A0A1Y5SQ41_9RHOB</name>
<dbReference type="Proteomes" id="UP000193827">
    <property type="component" value="Unassembled WGS sequence"/>
</dbReference>
<organism evidence="1 2">
    <name type="scientific">Roseovarius litorisediminis</name>
    <dbReference type="NCBI Taxonomy" id="1312363"/>
    <lineage>
        <taxon>Bacteria</taxon>
        <taxon>Pseudomonadati</taxon>
        <taxon>Pseudomonadota</taxon>
        <taxon>Alphaproteobacteria</taxon>
        <taxon>Rhodobacterales</taxon>
        <taxon>Roseobacteraceae</taxon>
        <taxon>Roseovarius</taxon>
    </lineage>
</organism>
<reference evidence="1 2" key="1">
    <citation type="submission" date="2017-03" db="EMBL/GenBank/DDBJ databases">
        <authorList>
            <person name="Afonso C.L."/>
            <person name="Miller P.J."/>
            <person name="Scott M.A."/>
            <person name="Spackman E."/>
            <person name="Goraichik I."/>
            <person name="Dimitrov K.M."/>
            <person name="Suarez D.L."/>
            <person name="Swayne D.E."/>
        </authorList>
    </citation>
    <scope>NUCLEOTIDE SEQUENCE [LARGE SCALE GENOMIC DNA]</scope>
    <source>
        <strain evidence="1 2">CECT 8287</strain>
    </source>
</reference>
<evidence type="ECO:0000313" key="2">
    <source>
        <dbReference type="Proteomes" id="UP000193827"/>
    </source>
</evidence>
<sequence>MTSPTRGRARICFASPYVPGLNDLAIAYLADEGITTVSRADVSGTLDNVGQGAVTPDAVFDLGKRADSPQAQAVLLSCTDMRSVEVIEWLEQALGKPVVTPNQALMFQAFQFLKISPTVTSLGQLFERLPR</sequence>
<dbReference type="AlphaFoldDB" id="A0A1Y5SQ41"/>
<dbReference type="PANTHER" id="PTHR40267:SF1">
    <property type="entry name" value="BLR3294 PROTEIN"/>
    <property type="match status" value="1"/>
</dbReference>
<evidence type="ECO:0000313" key="1">
    <source>
        <dbReference type="EMBL" id="SLN45381.1"/>
    </source>
</evidence>
<dbReference type="InterPro" id="IPR026286">
    <property type="entry name" value="MaiA/AMDase"/>
</dbReference>
<dbReference type="InterPro" id="IPR053714">
    <property type="entry name" value="Iso_Racemase_Enz_sf"/>
</dbReference>
<dbReference type="OrthoDB" id="9816064at2"/>
<gene>
    <name evidence="1" type="primary">maiA_2</name>
    <name evidence="1" type="ORF">PEL8287_02326</name>
</gene>
<dbReference type="Gene3D" id="3.40.50.12500">
    <property type="match status" value="1"/>
</dbReference>